<evidence type="ECO:0000256" key="3">
    <source>
        <dbReference type="ARBA" id="ARBA00022801"/>
    </source>
</evidence>
<dbReference type="PANTHER" id="PTHR30417:SF1">
    <property type="entry name" value="N-ACETYLMURAMOYL-L-ALANINE AMIDASE AMID"/>
    <property type="match status" value="1"/>
</dbReference>
<comment type="catalytic activity">
    <reaction evidence="1">
        <text>Hydrolyzes the link between N-acetylmuramoyl residues and L-amino acid residues in certain cell-wall glycopeptides.</text>
        <dbReference type="EC" id="3.5.1.28"/>
    </reaction>
</comment>
<dbReference type="InterPro" id="IPR051206">
    <property type="entry name" value="NAMLAA_amidase_2"/>
</dbReference>
<dbReference type="InterPro" id="IPR011050">
    <property type="entry name" value="Pectin_lyase_fold/virulence"/>
</dbReference>
<dbReference type="GO" id="GO:0071555">
    <property type="term" value="P:cell wall organization"/>
    <property type="evidence" value="ECO:0007669"/>
    <property type="project" value="UniProtKB-KW"/>
</dbReference>
<evidence type="ECO:0000313" key="6">
    <source>
        <dbReference type="EMBL" id="VEU82730.1"/>
    </source>
</evidence>
<feature type="domain" description="BIG2" evidence="5">
    <location>
        <begin position="102"/>
        <end position="177"/>
    </location>
</feature>
<dbReference type="STRING" id="1408416.GCA_000702765_00052"/>
<dbReference type="InterPro" id="IPR012334">
    <property type="entry name" value="Pectin_lyas_fold"/>
</dbReference>
<dbReference type="Gene3D" id="2.160.20.10">
    <property type="entry name" value="Single-stranded right-handed beta-helix, Pectin lyase-like"/>
    <property type="match status" value="2"/>
</dbReference>
<name>A0A449BJY2_9MOLU</name>
<sequence>MIALMLGVVTLVACNDPVDPTVSFKDKTVTLQVGQTYDVEVTVTEGFEVEYTIADPTVISFANGKVTALKVGSTTVTVTVKNTDVKDTLTVTVTEAPNPNVPVTSITLAGNTTGVVGGTITLTATILPANATDKTLTWSTSNASVATVANGVVTLVGAGTVTITAKNGLVTATHTITVSLPTVPTTSIEVSGQTTGLVGQTLTLTATVLPENASDKTVTWKTSDVMLATVTDGVVTLLKAGTVTITASQGNITKTHIITITDPVVLVTSVEITGEQVGVIGGTITLTATVLPENATDKTITWSSSDPTIATVNSGVVSLLKAGVVTITAKSGSVEDTISITVEEPQTIIVESIELSGSHSGVAGETITLTATVLPENATDKTITWSSSDETVATVNNGVVTLVKAGTVIITASHGEIAVEHEIEITGPEVLATIGQTTYPTFEAALAAAQSGDVILLETQEITQNFTMKSGVTLKSQVGATVIFKGVITLPTGTVNVTFDGLEFTAGAYISGPGSVDNFTFINNYVHDSTLPKTAFAPSNRIDVNAFIRFYTASGAQIIGTLTIDSNTFENMTSDIIAFSRTTNNKTVTITNNEFRNFPNSAIRVDGGYNAGTYIIRNNLFIHETPGENVNAILFRAYSADTGQQQFIYIEENTFINMGIVGGAISDDYGSAGTILFSTYNDRHSEIWIRYNTFEGGANAIHYRNRPAASAVLIGHFNFNTFNNVAGYYLYEAAGGSVKNDSDFNDNLFIDENGNEITDPEILSTKILNLLAPYRVFEKPIDLFLGIHVPKVKTPTFYVDPNLDDDIGEHVGAIGQSFQNGITAFKTIQEAIDHATPGTAIYVGPFTFAENFTVNKDDIMLLGANYNVDIFNETRTTETVLTGQITIENNVKNTTLNGFTLSGSARVTTPGQIDGLFFNYNKVLSSLTFISGSNPEGVIKLVGLTNTTVSKNVYVLNSEFKYTGSSAPRALMASNIENVYVVNNYFESSFGSFTDVIRITGTNYSNETGVGLTGDLFVYSNTFKDAGQAAIFITKYSNLDARIVNNDFQNIRTTAVRIRFQADTAVTKSTILFNFNKADLQTTSVAGDYIYSALRVEQAKPGTQIIANYNHLINIPFSYYFSAPSDANFDARYNFYASEVDFVPTLAKLVNVDMYEGYYTSLEALPKYNEKLIIPMAEVQITNKITELIELEEYQLQVTFGPENATNKKLVYTSSDETVATVDATGKVFAKNAGLVTITVKSEANPEVLDTMELEVLARERVEVTFEGTPSVLIGETFQLTAIKYGTDKAITFETNNPEILTIDENGLITALSEGIAVVTVKLGDDPAFELEVTVYAEELHELLQYFVNHNLGIIEAQTIKYIGSDDGSLDYDHLIAESVSPYLFSGMTITRNMIPTTNANYRSTEIQKLEWIVIHDTANTSAGAGGQANSNWATNPTNTSSSWHYTVGNDGFYQQIENNLIGLHAGDGSVQTIFDPTGIVATRMFPLVEINAEGYFTIDGVATTILAPMKADNSRATNADISDMGIRAVVADDGTYHLPRMYQNSNFGRKIGMRGGNQNGIGIEMAVNRGSDVWLTWQRTAKLAAKLLVENDLRLDRLVFHNHFSGKACPRTMLESGNLEKFYMMVEAEYNMLKNYSGYTISLTSNNPAILNNQGRIISVPAEDTVVTYTITVITPTNDTYSITLSTVVRGVV</sequence>
<feature type="domain" description="BIG2" evidence="5">
    <location>
        <begin position="1175"/>
        <end position="1252"/>
    </location>
</feature>
<gene>
    <name evidence="6" type="primary">cwlH_1</name>
    <name evidence="6" type="ORF">NCTC10172_00750</name>
</gene>
<feature type="domain" description="BIG2" evidence="5">
    <location>
        <begin position="184"/>
        <end position="259"/>
    </location>
</feature>
<dbReference type="InterPro" id="IPR003343">
    <property type="entry name" value="Big_2"/>
</dbReference>
<keyword evidence="7" id="KW-1185">Reference proteome</keyword>
<evidence type="ECO:0000256" key="1">
    <source>
        <dbReference type="ARBA" id="ARBA00001561"/>
    </source>
</evidence>
<dbReference type="Pfam" id="PF01510">
    <property type="entry name" value="Amidase_2"/>
    <property type="match status" value="1"/>
</dbReference>
<dbReference type="SUPFAM" id="SSF55846">
    <property type="entry name" value="N-acetylmuramoyl-L-alanine amidase-like"/>
    <property type="match status" value="1"/>
</dbReference>
<keyword evidence="3 6" id="KW-0378">Hydrolase</keyword>
<dbReference type="SMART" id="SM00710">
    <property type="entry name" value="PbH1"/>
    <property type="match status" value="7"/>
</dbReference>
<dbReference type="Gene3D" id="2.60.40.1080">
    <property type="match status" value="7"/>
</dbReference>
<dbReference type="Proteomes" id="UP000290909">
    <property type="component" value="Chromosome"/>
</dbReference>
<proteinExistence type="predicted"/>
<dbReference type="KEGG" id="ahk:NCTC10172_00750"/>
<dbReference type="InterPro" id="IPR002502">
    <property type="entry name" value="Amidase_domain"/>
</dbReference>
<dbReference type="InterPro" id="IPR008964">
    <property type="entry name" value="Invasin/intimin_cell_adhesion"/>
</dbReference>
<reference evidence="6 7" key="1">
    <citation type="submission" date="2019-01" db="EMBL/GenBank/DDBJ databases">
        <authorList>
            <consortium name="Pathogen Informatics"/>
        </authorList>
    </citation>
    <scope>NUCLEOTIDE SEQUENCE [LARGE SCALE GENOMIC DNA]</scope>
    <source>
        <strain evidence="6 7">NCTC10172</strain>
    </source>
</reference>
<feature type="domain" description="BIG2" evidence="5">
    <location>
        <begin position="266"/>
        <end position="341"/>
    </location>
</feature>
<evidence type="ECO:0000256" key="4">
    <source>
        <dbReference type="ARBA" id="ARBA00023316"/>
    </source>
</evidence>
<keyword evidence="4" id="KW-0961">Cell wall biogenesis/degradation</keyword>
<dbReference type="GO" id="GO:0009253">
    <property type="term" value="P:peptidoglycan catabolic process"/>
    <property type="evidence" value="ECO:0007669"/>
    <property type="project" value="InterPro"/>
</dbReference>
<dbReference type="EC" id="3.5.1.28" evidence="2"/>
<evidence type="ECO:0000259" key="5">
    <source>
        <dbReference type="SMART" id="SM00635"/>
    </source>
</evidence>
<dbReference type="GO" id="GO:0009254">
    <property type="term" value="P:peptidoglycan turnover"/>
    <property type="evidence" value="ECO:0007669"/>
    <property type="project" value="TreeGrafter"/>
</dbReference>
<dbReference type="GO" id="GO:0008745">
    <property type="term" value="F:N-acetylmuramoyl-L-alanine amidase activity"/>
    <property type="evidence" value="ECO:0007669"/>
    <property type="project" value="UniProtKB-EC"/>
</dbReference>
<dbReference type="InterPro" id="IPR054604">
    <property type="entry name" value="SbsC_Big-like"/>
</dbReference>
<dbReference type="InterPro" id="IPR006626">
    <property type="entry name" value="PbH1"/>
</dbReference>
<dbReference type="Gene3D" id="3.40.80.10">
    <property type="entry name" value="Peptidoglycan recognition protein-like"/>
    <property type="match status" value="2"/>
</dbReference>
<dbReference type="Pfam" id="PF22359">
    <property type="entry name" value="Big-like"/>
    <property type="match status" value="1"/>
</dbReference>
<accession>A0A449BJY2</accession>
<feature type="domain" description="BIG2" evidence="5">
    <location>
        <begin position="1260"/>
        <end position="1330"/>
    </location>
</feature>
<dbReference type="SUPFAM" id="SSF51126">
    <property type="entry name" value="Pectin lyase-like"/>
    <property type="match status" value="2"/>
</dbReference>
<dbReference type="PANTHER" id="PTHR30417">
    <property type="entry name" value="N-ACETYLMURAMOYL-L-ALANINE AMIDASE AMID"/>
    <property type="match status" value="1"/>
</dbReference>
<feature type="domain" description="BIG2" evidence="5">
    <location>
        <begin position="349"/>
        <end position="424"/>
    </location>
</feature>
<dbReference type="SUPFAM" id="SSF49373">
    <property type="entry name" value="Invasin/intimin cell-adhesion fragments"/>
    <property type="match status" value="6"/>
</dbReference>
<dbReference type="EMBL" id="LR215050">
    <property type="protein sequence ID" value="VEU82730.1"/>
    <property type="molecule type" value="Genomic_DNA"/>
</dbReference>
<organism evidence="6 7">
    <name type="scientific">Acholeplasma hippikon</name>
    <dbReference type="NCBI Taxonomy" id="264636"/>
    <lineage>
        <taxon>Bacteria</taxon>
        <taxon>Bacillati</taxon>
        <taxon>Mycoplasmatota</taxon>
        <taxon>Mollicutes</taxon>
        <taxon>Acholeplasmatales</taxon>
        <taxon>Acholeplasmataceae</taxon>
        <taxon>Acholeplasma</taxon>
    </lineage>
</organism>
<evidence type="ECO:0000313" key="7">
    <source>
        <dbReference type="Proteomes" id="UP000290909"/>
    </source>
</evidence>
<feature type="domain" description="BIG2" evidence="5">
    <location>
        <begin position="18"/>
        <end position="90"/>
    </location>
</feature>
<dbReference type="SMART" id="SM00635">
    <property type="entry name" value="BID_2"/>
    <property type="match status" value="7"/>
</dbReference>
<evidence type="ECO:0000256" key="2">
    <source>
        <dbReference type="ARBA" id="ARBA00011901"/>
    </source>
</evidence>
<protein>
    <recommendedName>
        <fullName evidence="2">N-acetylmuramoyl-L-alanine amidase</fullName>
        <ecNumber evidence="2">3.5.1.28</ecNumber>
    </recommendedName>
</protein>
<dbReference type="InterPro" id="IPR036505">
    <property type="entry name" value="Amidase/PGRP_sf"/>
</dbReference>
<dbReference type="Pfam" id="PF02368">
    <property type="entry name" value="Big_2"/>
    <property type="match status" value="6"/>
</dbReference>